<evidence type="ECO:0000256" key="2">
    <source>
        <dbReference type="ARBA" id="ARBA00005189"/>
    </source>
</evidence>
<comment type="similarity">
    <text evidence="3 11">Belongs to the long-chain O-acyltransferase family.</text>
</comment>
<dbReference type="InterPro" id="IPR023213">
    <property type="entry name" value="CAT-like_dom_sf"/>
</dbReference>
<dbReference type="GO" id="GO:0019432">
    <property type="term" value="P:triglyceride biosynthetic process"/>
    <property type="evidence" value="ECO:0007669"/>
    <property type="project" value="UniProtKB-UniPathway"/>
</dbReference>
<dbReference type="EMBL" id="WRPP01000002">
    <property type="protein sequence ID" value="MVU78421.1"/>
    <property type="molecule type" value="Genomic_DNA"/>
</dbReference>
<evidence type="ECO:0000256" key="9">
    <source>
        <dbReference type="ARBA" id="ARBA00023315"/>
    </source>
</evidence>
<keyword evidence="9 11" id="KW-0012">Acyltransferase</keyword>
<feature type="domain" description="O-acyltransferase WSD1-like N-terminal" evidence="12">
    <location>
        <begin position="11"/>
        <end position="267"/>
    </location>
</feature>
<protein>
    <recommendedName>
        <fullName evidence="4 11">Diacylglycerol O-acyltransferase</fullName>
        <ecNumber evidence="4 11">2.3.1.20</ecNumber>
    </recommendedName>
</protein>
<keyword evidence="15" id="KW-1185">Reference proteome</keyword>
<accession>A0A7K1UVY5</accession>
<dbReference type="GO" id="GO:0001666">
    <property type="term" value="P:response to hypoxia"/>
    <property type="evidence" value="ECO:0007669"/>
    <property type="project" value="TreeGrafter"/>
</dbReference>
<evidence type="ECO:0000256" key="8">
    <source>
        <dbReference type="ARBA" id="ARBA00023098"/>
    </source>
</evidence>
<gene>
    <name evidence="14" type="ORF">GPX89_14345</name>
</gene>
<organism evidence="14 15">
    <name type="scientific">Nocardia terrae</name>
    <dbReference type="NCBI Taxonomy" id="2675851"/>
    <lineage>
        <taxon>Bacteria</taxon>
        <taxon>Bacillati</taxon>
        <taxon>Actinomycetota</taxon>
        <taxon>Actinomycetes</taxon>
        <taxon>Mycobacteriales</taxon>
        <taxon>Nocardiaceae</taxon>
        <taxon>Nocardia</taxon>
    </lineage>
</organism>
<dbReference type="GO" id="GO:0051701">
    <property type="term" value="P:biological process involved in interaction with host"/>
    <property type="evidence" value="ECO:0007669"/>
    <property type="project" value="TreeGrafter"/>
</dbReference>
<comment type="pathway">
    <text evidence="1 11">Glycerolipid metabolism; triacylglycerol biosynthesis.</text>
</comment>
<evidence type="ECO:0000256" key="11">
    <source>
        <dbReference type="RuleBase" id="RU361241"/>
    </source>
</evidence>
<evidence type="ECO:0000256" key="7">
    <source>
        <dbReference type="ARBA" id="ARBA00022798"/>
    </source>
</evidence>
<proteinExistence type="inferred from homology"/>
<evidence type="ECO:0000259" key="13">
    <source>
        <dbReference type="Pfam" id="PF06974"/>
    </source>
</evidence>
<dbReference type="InterPro" id="IPR045034">
    <property type="entry name" value="O-acyltransferase_WSD1-like"/>
</dbReference>
<comment type="caution">
    <text evidence="14">The sequence shown here is derived from an EMBL/GenBank/DDBJ whole genome shotgun (WGS) entry which is preliminary data.</text>
</comment>
<dbReference type="Pfam" id="PF03007">
    <property type="entry name" value="WS_DGAT_cat"/>
    <property type="match status" value="1"/>
</dbReference>
<evidence type="ECO:0000256" key="6">
    <source>
        <dbReference type="ARBA" id="ARBA00022679"/>
    </source>
</evidence>
<dbReference type="AlphaFoldDB" id="A0A7K1UVY5"/>
<evidence type="ECO:0000313" key="14">
    <source>
        <dbReference type="EMBL" id="MVU78421.1"/>
    </source>
</evidence>
<dbReference type="NCBIfam" id="TIGR02946">
    <property type="entry name" value="acyl_WS_DGAT"/>
    <property type="match status" value="1"/>
</dbReference>
<dbReference type="PANTHER" id="PTHR31650">
    <property type="entry name" value="O-ACYLTRANSFERASE (WSD1-LIKE) FAMILY PROTEIN"/>
    <property type="match status" value="1"/>
</dbReference>
<dbReference type="Pfam" id="PF06974">
    <property type="entry name" value="WS_DGAT_C"/>
    <property type="match status" value="1"/>
</dbReference>
<dbReference type="InterPro" id="IPR009721">
    <property type="entry name" value="O-acyltransferase_WSD1_C"/>
</dbReference>
<dbReference type="PANTHER" id="PTHR31650:SF1">
    <property type="entry name" value="WAX ESTER SYNTHASE_DIACYLGLYCEROL ACYLTRANSFERASE 4-RELATED"/>
    <property type="match status" value="1"/>
</dbReference>
<dbReference type="GO" id="GO:0006071">
    <property type="term" value="P:glycerol metabolic process"/>
    <property type="evidence" value="ECO:0007669"/>
    <property type="project" value="UniProtKB-KW"/>
</dbReference>
<comment type="pathway">
    <text evidence="2">Lipid metabolism.</text>
</comment>
<keyword evidence="5 11" id="KW-0444">Lipid biosynthesis</keyword>
<dbReference type="GO" id="GO:0004144">
    <property type="term" value="F:diacylglycerol O-acyltransferase activity"/>
    <property type="evidence" value="ECO:0007669"/>
    <property type="project" value="UniProtKB-EC"/>
</dbReference>
<dbReference type="InterPro" id="IPR004255">
    <property type="entry name" value="O-acyltransferase_WSD1_N"/>
</dbReference>
<dbReference type="EC" id="2.3.1.20" evidence="4 11"/>
<evidence type="ECO:0000259" key="12">
    <source>
        <dbReference type="Pfam" id="PF03007"/>
    </source>
</evidence>
<evidence type="ECO:0000256" key="10">
    <source>
        <dbReference type="ARBA" id="ARBA00048109"/>
    </source>
</evidence>
<sequence length="459" mass="50188">MDHTDHLPRQLNALDLHLLDTETSATPMHIGAIILLDSAASPRGPLTLTALQRLFAERLRLVTPLRRRVRTVPFGLDLPYWEHCANVDLGYHVREVVLPDGVDDRQLAECVAGLHAQPLDRSRPLWECHLVTGLAGGRQAVYTKVHHAVIDGVSAAEIMGAILDATATPMSVISSMDRVPRERTPSTVDMLARSVPHAFTRPATRVRAVLRTLPTLRRAGTDLRAFHSEVPFNEPITSARTLAYTSLPLDAVKAVKNQIGGTVNDVVMALCTSALRRWMIDHDIPTERPLLAAMPVSVRTPEEFGTAGNRFSLMLGVLPVAEDNPWHRVKIVHDALLAAKARFRDQPPDLLREVTSLLTPLLHGLPTRTVLRAAASALPLVNLLVSNVPGPQIPLYLNGIRVLASYPVSVLTELSGGLNITVMSYDGHLDFGILACPDAIPDPWELARHLADSLTELQA</sequence>
<reference evidence="14 15" key="1">
    <citation type="submission" date="2019-12" db="EMBL/GenBank/DDBJ databases">
        <title>Nocardia sp. nov. ET3-3 isolated from soil.</title>
        <authorList>
            <person name="Kanchanasin P."/>
            <person name="Tanasupawat S."/>
            <person name="Yuki M."/>
            <person name="Kudo T."/>
        </authorList>
    </citation>
    <scope>NUCLEOTIDE SEQUENCE [LARGE SCALE GENOMIC DNA]</scope>
    <source>
        <strain evidence="14 15">ET3-3</strain>
    </source>
</reference>
<name>A0A7K1UVY5_9NOCA</name>
<keyword evidence="6 11" id="KW-0808">Transferase</keyword>
<dbReference type="GO" id="GO:0005886">
    <property type="term" value="C:plasma membrane"/>
    <property type="evidence" value="ECO:0007669"/>
    <property type="project" value="TreeGrafter"/>
</dbReference>
<evidence type="ECO:0000256" key="4">
    <source>
        <dbReference type="ARBA" id="ARBA00013244"/>
    </source>
</evidence>
<evidence type="ECO:0000256" key="3">
    <source>
        <dbReference type="ARBA" id="ARBA00009587"/>
    </source>
</evidence>
<evidence type="ECO:0000256" key="1">
    <source>
        <dbReference type="ARBA" id="ARBA00004771"/>
    </source>
</evidence>
<dbReference type="SUPFAM" id="SSF52777">
    <property type="entry name" value="CoA-dependent acyltransferases"/>
    <property type="match status" value="1"/>
</dbReference>
<dbReference type="RefSeq" id="WP_157387914.1">
    <property type="nucleotide sequence ID" value="NZ_WRPP01000002.1"/>
</dbReference>
<evidence type="ECO:0000256" key="5">
    <source>
        <dbReference type="ARBA" id="ARBA00022516"/>
    </source>
</evidence>
<keyword evidence="8 11" id="KW-0443">Lipid metabolism</keyword>
<dbReference type="Proteomes" id="UP000466794">
    <property type="component" value="Unassembled WGS sequence"/>
</dbReference>
<evidence type="ECO:0000313" key="15">
    <source>
        <dbReference type="Proteomes" id="UP000466794"/>
    </source>
</evidence>
<feature type="domain" description="O-acyltransferase WSD1 C-terminal" evidence="13">
    <location>
        <begin position="308"/>
        <end position="457"/>
    </location>
</feature>
<dbReference type="InterPro" id="IPR014292">
    <property type="entry name" value="Acyl_transf_WS/DGAT"/>
</dbReference>
<dbReference type="UniPathway" id="UPA00282"/>
<comment type="catalytic activity">
    <reaction evidence="10 11">
        <text>an acyl-CoA + a 1,2-diacyl-sn-glycerol = a triacyl-sn-glycerol + CoA</text>
        <dbReference type="Rhea" id="RHEA:10868"/>
        <dbReference type="ChEBI" id="CHEBI:17815"/>
        <dbReference type="ChEBI" id="CHEBI:57287"/>
        <dbReference type="ChEBI" id="CHEBI:58342"/>
        <dbReference type="ChEBI" id="CHEBI:64615"/>
        <dbReference type="EC" id="2.3.1.20"/>
    </reaction>
</comment>
<dbReference type="GO" id="GO:0071731">
    <property type="term" value="P:response to nitric oxide"/>
    <property type="evidence" value="ECO:0007669"/>
    <property type="project" value="TreeGrafter"/>
</dbReference>
<keyword evidence="7 11" id="KW-0319">Glycerol metabolism</keyword>
<dbReference type="Gene3D" id="3.30.559.10">
    <property type="entry name" value="Chloramphenicol acetyltransferase-like domain"/>
    <property type="match status" value="1"/>
</dbReference>